<dbReference type="GO" id="GO:0006511">
    <property type="term" value="P:ubiquitin-dependent protein catabolic process"/>
    <property type="evidence" value="ECO:0007669"/>
    <property type="project" value="InterPro"/>
</dbReference>
<dbReference type="PANTHER" id="PTHR11932">
    <property type="entry name" value="CULLIN"/>
    <property type="match status" value="1"/>
</dbReference>
<dbReference type="Pfam" id="PF00888">
    <property type="entry name" value="Cullin"/>
    <property type="match status" value="1"/>
</dbReference>
<evidence type="ECO:0000256" key="6">
    <source>
        <dbReference type="SAM" id="MobiDB-lite"/>
    </source>
</evidence>
<dbReference type="GO" id="GO:0031625">
    <property type="term" value="F:ubiquitin protein ligase binding"/>
    <property type="evidence" value="ECO:0007669"/>
    <property type="project" value="InterPro"/>
</dbReference>
<dbReference type="OMA" id="KSEFEPR"/>
<protein>
    <recommendedName>
        <fullName evidence="7">Cullin family profile domain-containing protein</fullName>
    </recommendedName>
</protein>
<keyword evidence="9" id="KW-1185">Reference proteome</keyword>
<proteinExistence type="inferred from homology"/>
<dbReference type="SMART" id="SM00182">
    <property type="entry name" value="CULLIN"/>
    <property type="match status" value="1"/>
</dbReference>
<evidence type="ECO:0000313" key="8">
    <source>
        <dbReference type="EMBL" id="SAL95850.1"/>
    </source>
</evidence>
<evidence type="ECO:0000259" key="7">
    <source>
        <dbReference type="PROSITE" id="PS50069"/>
    </source>
</evidence>
<dbReference type="InterPro" id="IPR016158">
    <property type="entry name" value="Cullin_homology"/>
</dbReference>
<dbReference type="Pfam" id="PF10557">
    <property type="entry name" value="Cullin_Nedd8"/>
    <property type="match status" value="1"/>
</dbReference>
<feature type="compositionally biased region" description="Pro residues" evidence="6">
    <location>
        <begin position="31"/>
        <end position="40"/>
    </location>
</feature>
<dbReference type="Gene3D" id="1.20.1310.10">
    <property type="entry name" value="Cullin Repeats"/>
    <property type="match status" value="4"/>
</dbReference>
<dbReference type="Proteomes" id="UP000078561">
    <property type="component" value="Unassembled WGS sequence"/>
</dbReference>
<dbReference type="FunCoup" id="A0A168L1E4">
    <property type="interactions" value="757"/>
</dbReference>
<evidence type="ECO:0000256" key="2">
    <source>
        <dbReference type="ARBA" id="ARBA00022499"/>
    </source>
</evidence>
<reference evidence="8" key="1">
    <citation type="submission" date="2016-04" db="EMBL/GenBank/DDBJ databases">
        <authorList>
            <person name="Evans L.H."/>
            <person name="Alamgir A."/>
            <person name="Owens N."/>
            <person name="Weber N.D."/>
            <person name="Virtaneva K."/>
            <person name="Barbian K."/>
            <person name="Babar A."/>
            <person name="Rosenke K."/>
        </authorList>
    </citation>
    <scope>NUCLEOTIDE SEQUENCE [LARGE SCALE GENOMIC DNA]</scope>
    <source>
        <strain evidence="8">CBS 101.48</strain>
    </source>
</reference>
<dbReference type="STRING" id="4829.A0A168L1E4"/>
<evidence type="ECO:0000256" key="3">
    <source>
        <dbReference type="ARBA" id="ARBA00022843"/>
    </source>
</evidence>
<dbReference type="InParanoid" id="A0A168L1E4"/>
<keyword evidence="3" id="KW-0832">Ubl conjugation</keyword>
<keyword evidence="2" id="KW-1017">Isopeptide bond</keyword>
<dbReference type="InterPro" id="IPR001373">
    <property type="entry name" value="Cullin_N"/>
</dbReference>
<dbReference type="InterPro" id="IPR059120">
    <property type="entry name" value="Cullin-like_AB"/>
</dbReference>
<dbReference type="InterPro" id="IPR045093">
    <property type="entry name" value="Cullin"/>
</dbReference>
<organism evidence="8">
    <name type="scientific">Absidia glauca</name>
    <name type="common">Pin mould</name>
    <dbReference type="NCBI Taxonomy" id="4829"/>
    <lineage>
        <taxon>Eukaryota</taxon>
        <taxon>Fungi</taxon>
        <taxon>Fungi incertae sedis</taxon>
        <taxon>Mucoromycota</taxon>
        <taxon>Mucoromycotina</taxon>
        <taxon>Mucoromycetes</taxon>
        <taxon>Mucorales</taxon>
        <taxon>Cunninghamellaceae</taxon>
        <taxon>Absidia</taxon>
    </lineage>
</organism>
<dbReference type="SMART" id="SM00884">
    <property type="entry name" value="Cullin_Nedd8"/>
    <property type="match status" value="1"/>
</dbReference>
<dbReference type="InterPro" id="IPR036390">
    <property type="entry name" value="WH_DNA-bd_sf"/>
</dbReference>
<evidence type="ECO:0000256" key="5">
    <source>
        <dbReference type="RuleBase" id="RU003829"/>
    </source>
</evidence>
<dbReference type="FunFam" id="1.10.10.10:FF:000050">
    <property type="entry name" value="Cullin 4B"/>
    <property type="match status" value="1"/>
</dbReference>
<dbReference type="PROSITE" id="PS50069">
    <property type="entry name" value="CULLIN_2"/>
    <property type="match status" value="1"/>
</dbReference>
<dbReference type="Pfam" id="PF26557">
    <property type="entry name" value="Cullin_AB"/>
    <property type="match status" value="1"/>
</dbReference>
<dbReference type="Gene3D" id="3.30.230.130">
    <property type="entry name" value="Cullin, Chain C, Domain 2"/>
    <property type="match status" value="1"/>
</dbReference>
<evidence type="ECO:0000256" key="4">
    <source>
        <dbReference type="PROSITE-ProRule" id="PRU00330"/>
    </source>
</evidence>
<evidence type="ECO:0000313" key="9">
    <source>
        <dbReference type="Proteomes" id="UP000078561"/>
    </source>
</evidence>
<sequence length="808" mass="92913">MIEHPFAFCLTAKKRKAPEPNQSPIQSLNITPPPPPPPPLGKSKSATTYSKPSSPSETESAQQAMEQCPFKSAAKNIKVTTLLGSFKRHSLADKIEVRVMAETQPLAPSEAQLKSTRHQLGTLLDAILNTKRFETGFQVAYELCQSICLYGESGNLYNDLHSILDKHILHEKDIIMAAIDQDDFLDALDSHWSTFCDQLVSIRNVFMELERRYIMHETPYGSIIDLGKQMFKRIVMELPQVQSKTIQSLLLLIQSDRDGIQVDLIRARSVTRMMLDLSLYAVAFEPSFMEATITYYGNESTKKLHELQMPDYILHANERVRQESELRIDAYLDHTTKASLAQAVIDQLVYSKVDTILGRGFDKMMDQDDRVPLKILYNFLLHHDRIVDLRVSFANYIKKHGLELIQDPANDPQMVPVLLQYKKKLDTTLKHSFDNNSSFSNTLKESFESFVNSRNGKPAEMLAKFIDTKMRSGNKVKSRNVARKQHQEEKLEETLDGVLVLFRYLQGKDVFEAFHRRFLSKRLLLNRSVSNDMEKYLLSKIKTECGPDFTRNLENMFKDMEISADLNTLFMARIQRIRHNRQIAYQHQRPGSNCMAHLLHNRYRVTIQCRKLTWRNSMGSCVLKANFPKGRKEVSVSLFQAIVLMLFNDTTEPTLAYSRIANETNLDEDELKRVLQSLSCGKHKLLIKTPQNSTITPFDSFKYNDAFSAPVNRIKINSIQQEQTAATKETNETHTKVLVDRQYQLEAAIVRIMKSKKHMSHMALVNELFVQLKFPIEAPDIKKRIESLIDRDYLSRDGSDSALYHYQS</sequence>
<name>A0A168L1E4_ABSGL</name>
<comment type="similarity">
    <text evidence="1 4 5">Belongs to the cullin family.</text>
</comment>
<dbReference type="InterPro" id="IPR036317">
    <property type="entry name" value="Cullin_homology_sf"/>
</dbReference>
<dbReference type="SUPFAM" id="SSF74788">
    <property type="entry name" value="Cullin repeat-like"/>
    <property type="match status" value="1"/>
</dbReference>
<feature type="region of interest" description="Disordered" evidence="6">
    <location>
        <begin position="13"/>
        <end position="66"/>
    </location>
</feature>
<dbReference type="InterPro" id="IPR016159">
    <property type="entry name" value="Cullin_repeat-like_dom_sf"/>
</dbReference>
<dbReference type="FunFam" id="1.20.1310.10:FF:000002">
    <property type="entry name" value="cullin-3 isoform X1"/>
    <property type="match status" value="1"/>
</dbReference>
<feature type="compositionally biased region" description="Polar residues" evidence="6">
    <location>
        <begin position="20"/>
        <end position="30"/>
    </location>
</feature>
<gene>
    <name evidence="8" type="primary">ABSGL_01191.1 scaffold 1223</name>
</gene>
<accession>A0A168L1E4</accession>
<dbReference type="InterPro" id="IPR019559">
    <property type="entry name" value="Cullin_neddylation_domain"/>
</dbReference>
<dbReference type="SUPFAM" id="SSF46785">
    <property type="entry name" value="Winged helix' DNA-binding domain"/>
    <property type="match status" value="1"/>
</dbReference>
<dbReference type="Gene3D" id="1.10.10.10">
    <property type="entry name" value="Winged helix-like DNA-binding domain superfamily/Winged helix DNA-binding domain"/>
    <property type="match status" value="1"/>
</dbReference>
<feature type="domain" description="Cullin family profile" evidence="7">
    <location>
        <begin position="457"/>
        <end position="679"/>
    </location>
</feature>
<evidence type="ECO:0000256" key="1">
    <source>
        <dbReference type="ARBA" id="ARBA00006019"/>
    </source>
</evidence>
<dbReference type="SUPFAM" id="SSF75632">
    <property type="entry name" value="Cullin homology domain"/>
    <property type="match status" value="1"/>
</dbReference>
<feature type="compositionally biased region" description="Polar residues" evidence="6">
    <location>
        <begin position="44"/>
        <end position="65"/>
    </location>
</feature>
<dbReference type="AlphaFoldDB" id="A0A168L1E4"/>
<dbReference type="InterPro" id="IPR036388">
    <property type="entry name" value="WH-like_DNA-bd_sf"/>
</dbReference>
<dbReference type="OrthoDB" id="27073at2759"/>
<dbReference type="EMBL" id="LT550481">
    <property type="protein sequence ID" value="SAL95850.1"/>
    <property type="molecule type" value="Genomic_DNA"/>
</dbReference>